<dbReference type="InterPro" id="IPR000832">
    <property type="entry name" value="GPCR_2_secretin-like"/>
</dbReference>
<evidence type="ECO:0000256" key="3">
    <source>
        <dbReference type="ARBA" id="ARBA00022989"/>
    </source>
</evidence>
<dbReference type="Proteomes" id="UP001356427">
    <property type="component" value="Unassembled WGS sequence"/>
</dbReference>
<proteinExistence type="predicted"/>
<reference evidence="7 8" key="1">
    <citation type="submission" date="2021-04" db="EMBL/GenBank/DDBJ databases">
        <authorList>
            <person name="De Guttry C."/>
            <person name="Zahm M."/>
            <person name="Klopp C."/>
            <person name="Cabau C."/>
            <person name="Louis A."/>
            <person name="Berthelot C."/>
            <person name="Parey E."/>
            <person name="Roest Crollius H."/>
            <person name="Montfort J."/>
            <person name="Robinson-Rechavi M."/>
            <person name="Bucao C."/>
            <person name="Bouchez O."/>
            <person name="Gislard M."/>
            <person name="Lluch J."/>
            <person name="Milhes M."/>
            <person name="Lampietro C."/>
            <person name="Lopez Roques C."/>
            <person name="Donnadieu C."/>
            <person name="Braasch I."/>
            <person name="Desvignes T."/>
            <person name="Postlethwait J."/>
            <person name="Bobe J."/>
            <person name="Wedekind C."/>
            <person name="Guiguen Y."/>
        </authorList>
    </citation>
    <scope>NUCLEOTIDE SEQUENCE [LARGE SCALE GENOMIC DNA]</scope>
    <source>
        <strain evidence="7">Cs_M1</strain>
        <tissue evidence="7">Blood</tissue>
    </source>
</reference>
<dbReference type="Gene3D" id="1.20.1070.10">
    <property type="entry name" value="Rhodopsin 7-helix transmembrane proteins"/>
    <property type="match status" value="1"/>
</dbReference>
<evidence type="ECO:0000313" key="7">
    <source>
        <dbReference type="EMBL" id="KAK6294731.1"/>
    </source>
</evidence>
<evidence type="ECO:0000256" key="1">
    <source>
        <dbReference type="ARBA" id="ARBA00004141"/>
    </source>
</evidence>
<accession>A0AAN8KY15</accession>
<comment type="caution">
    <text evidence="7">The sequence shown here is derived from an EMBL/GenBank/DDBJ whole genome shotgun (WGS) entry which is preliminary data.</text>
</comment>
<evidence type="ECO:0000256" key="2">
    <source>
        <dbReference type="ARBA" id="ARBA00022692"/>
    </source>
</evidence>
<keyword evidence="2 6" id="KW-0812">Transmembrane</keyword>
<evidence type="ECO:0000256" key="6">
    <source>
        <dbReference type="SAM" id="Phobius"/>
    </source>
</evidence>
<feature type="transmembrane region" description="Helical" evidence="6">
    <location>
        <begin position="114"/>
        <end position="133"/>
    </location>
</feature>
<dbReference type="AlphaFoldDB" id="A0AAN8KY15"/>
<dbReference type="GO" id="GO:0007189">
    <property type="term" value="P:adenylate cyclase-activating G protein-coupled receptor signaling pathway"/>
    <property type="evidence" value="ECO:0007669"/>
    <property type="project" value="TreeGrafter"/>
</dbReference>
<protein>
    <submittedName>
        <fullName evidence="7">Uncharacterized protein</fullName>
    </submittedName>
</protein>
<name>A0AAN8KY15_9TELE</name>
<evidence type="ECO:0000256" key="5">
    <source>
        <dbReference type="SAM" id="MobiDB-lite"/>
    </source>
</evidence>
<gene>
    <name evidence="7" type="ORF">J4Q44_G00355610</name>
</gene>
<dbReference type="GO" id="GO:0004930">
    <property type="term" value="F:G protein-coupled receptor activity"/>
    <property type="evidence" value="ECO:0007669"/>
    <property type="project" value="InterPro"/>
</dbReference>
<feature type="compositionally biased region" description="Polar residues" evidence="5">
    <location>
        <begin position="1"/>
        <end position="23"/>
    </location>
</feature>
<evidence type="ECO:0000313" key="8">
    <source>
        <dbReference type="Proteomes" id="UP001356427"/>
    </source>
</evidence>
<dbReference type="EMBL" id="JAGTTL010000035">
    <property type="protein sequence ID" value="KAK6294731.1"/>
    <property type="molecule type" value="Genomic_DNA"/>
</dbReference>
<keyword evidence="4 6" id="KW-0472">Membrane</keyword>
<evidence type="ECO:0000256" key="4">
    <source>
        <dbReference type="ARBA" id="ARBA00023136"/>
    </source>
</evidence>
<dbReference type="Pfam" id="PF00002">
    <property type="entry name" value="7tm_2"/>
    <property type="match status" value="1"/>
</dbReference>
<feature type="transmembrane region" description="Helical" evidence="6">
    <location>
        <begin position="139"/>
        <end position="160"/>
    </location>
</feature>
<keyword evidence="8" id="KW-1185">Reference proteome</keyword>
<dbReference type="GO" id="GO:0005886">
    <property type="term" value="C:plasma membrane"/>
    <property type="evidence" value="ECO:0007669"/>
    <property type="project" value="TreeGrafter"/>
</dbReference>
<keyword evidence="3 6" id="KW-1133">Transmembrane helix</keyword>
<dbReference type="PANTHER" id="PTHR12011:SF326">
    <property type="entry name" value="ADHESION G-PROTEIN COUPLED RECEPTOR G5"/>
    <property type="match status" value="1"/>
</dbReference>
<organism evidence="7 8">
    <name type="scientific">Coregonus suidteri</name>
    <dbReference type="NCBI Taxonomy" id="861788"/>
    <lineage>
        <taxon>Eukaryota</taxon>
        <taxon>Metazoa</taxon>
        <taxon>Chordata</taxon>
        <taxon>Craniata</taxon>
        <taxon>Vertebrata</taxon>
        <taxon>Euteleostomi</taxon>
        <taxon>Actinopterygii</taxon>
        <taxon>Neopterygii</taxon>
        <taxon>Teleostei</taxon>
        <taxon>Protacanthopterygii</taxon>
        <taxon>Salmoniformes</taxon>
        <taxon>Salmonidae</taxon>
        <taxon>Coregoninae</taxon>
        <taxon>Coregonus</taxon>
    </lineage>
</organism>
<feature type="region of interest" description="Disordered" evidence="5">
    <location>
        <begin position="1"/>
        <end position="55"/>
    </location>
</feature>
<dbReference type="PANTHER" id="PTHR12011">
    <property type="entry name" value="ADHESION G-PROTEIN COUPLED RECEPTOR"/>
    <property type="match status" value="1"/>
</dbReference>
<sequence length="179" mass="19902">MPQEGTSSSQAEHSWLSTTSQLQRKCVRTAGQRQLGTDMSVESMEQSSPKEGDSTPQCYLSNDVMKLVTTVGLFGLVFVFNLGMLAVTVRRLLSLHTEQMSGEKGRARRDTCTVLGITCLLGITWGITFFSFGQLTTPGLYLFCVLNSLQGFFIFLWFCVFKWKAEDSQPGSDDHCTKT</sequence>
<feature type="transmembrane region" description="Helical" evidence="6">
    <location>
        <begin position="71"/>
        <end position="93"/>
    </location>
</feature>
<comment type="subcellular location">
    <subcellularLocation>
        <location evidence="1">Membrane</location>
        <topology evidence="1">Multi-pass membrane protein</topology>
    </subcellularLocation>
</comment>